<evidence type="ECO:0008006" key="4">
    <source>
        <dbReference type="Google" id="ProtNLM"/>
    </source>
</evidence>
<evidence type="ECO:0000313" key="3">
    <source>
        <dbReference type="EMBL" id="SVA57144.1"/>
    </source>
</evidence>
<dbReference type="InterPro" id="IPR029063">
    <property type="entry name" value="SAM-dependent_MTases_sf"/>
</dbReference>
<dbReference type="Gene3D" id="6.10.250.3100">
    <property type="match status" value="1"/>
</dbReference>
<protein>
    <recommendedName>
        <fullName evidence="4">C-methyltransferase domain-containing protein</fullName>
    </recommendedName>
</protein>
<dbReference type="InterPro" id="IPR013630">
    <property type="entry name" value="Methyltransf_Zn-bd_dom_put"/>
</dbReference>
<dbReference type="Gene3D" id="3.40.50.150">
    <property type="entry name" value="Vaccinia Virus protein VP39"/>
    <property type="match status" value="1"/>
</dbReference>
<dbReference type="EMBL" id="UINC01013189">
    <property type="protein sequence ID" value="SVA57144.1"/>
    <property type="molecule type" value="Genomic_DNA"/>
</dbReference>
<reference evidence="3" key="1">
    <citation type="submission" date="2018-05" db="EMBL/GenBank/DDBJ databases">
        <authorList>
            <person name="Lanie J.A."/>
            <person name="Ng W.-L."/>
            <person name="Kazmierczak K.M."/>
            <person name="Andrzejewski T.M."/>
            <person name="Davidsen T.M."/>
            <person name="Wayne K.J."/>
            <person name="Tettelin H."/>
            <person name="Glass J.I."/>
            <person name="Rusch D."/>
            <person name="Podicherti R."/>
            <person name="Tsui H.-C.T."/>
            <person name="Winkler M.E."/>
        </authorList>
    </citation>
    <scope>NUCLEOTIDE SEQUENCE</scope>
</reference>
<dbReference type="InterPro" id="IPR038576">
    <property type="entry name" value="Methyltransf_Zn-bd_dom_put_sf"/>
</dbReference>
<feature type="domain" description="Methyltransferase putative zinc binding" evidence="1">
    <location>
        <begin position="2"/>
        <end position="49"/>
    </location>
</feature>
<dbReference type="Gene3D" id="6.20.50.110">
    <property type="entry name" value="Methyltransferase, zinc-binding domain"/>
    <property type="match status" value="1"/>
</dbReference>
<organism evidence="3">
    <name type="scientific">marine metagenome</name>
    <dbReference type="NCBI Taxonomy" id="408172"/>
    <lineage>
        <taxon>unclassified sequences</taxon>
        <taxon>metagenomes</taxon>
        <taxon>ecological metagenomes</taxon>
    </lineage>
</organism>
<dbReference type="Pfam" id="PF08484">
    <property type="entry name" value="Methyltransf_14"/>
    <property type="match status" value="1"/>
</dbReference>
<evidence type="ECO:0000259" key="1">
    <source>
        <dbReference type="Pfam" id="PF08421"/>
    </source>
</evidence>
<dbReference type="PANTHER" id="PTHR43861:SF5">
    <property type="entry name" value="BLL5978 PROTEIN"/>
    <property type="match status" value="1"/>
</dbReference>
<sequence length="389" mass="44478">MTFGRMPIANNFLSEKEFNDEYFFEMEPALCNTCKTFQLVRQPEPQQMFNEKYAFFSGTSQLMAKHFEAFSKQVLSYLDEDPFVVEIGSNDGIMLINFANKNIKHLGVEPSSNVAQVAKEKGINTTINFFDKDLAQKIVKGYGQASAFIAANVMCHIPYIKSIVEGIEVLLRPNGVVVFEEPYLGEVIEKTTYDQIYDEHTFLFSAHSVKYLFGLYGMELINLEPQTTHGGSMRYTIAKKGARTVNKIVYDILENEEDQGLNDPKTYLQFKQNCENNRIKLVNLLEQIRKKGKSISGYAATSKSTTITNYCEITTDLIDCIYDSTPIKQGKFNPGTHIPIRSHQEFKENYPDYALLFGYNHSKEIFAKEQDFIEQGGKWIVYVPQIEII</sequence>
<dbReference type="PANTHER" id="PTHR43861">
    <property type="entry name" value="TRANS-ACONITATE 2-METHYLTRANSFERASE-RELATED"/>
    <property type="match status" value="1"/>
</dbReference>
<dbReference type="Pfam" id="PF13489">
    <property type="entry name" value="Methyltransf_23"/>
    <property type="match status" value="1"/>
</dbReference>
<dbReference type="Pfam" id="PF08421">
    <property type="entry name" value="Methyltransf_13"/>
    <property type="match status" value="1"/>
</dbReference>
<accession>A0A381WXB1</accession>
<dbReference type="Gene3D" id="3.40.50.720">
    <property type="entry name" value="NAD(P)-binding Rossmann-like Domain"/>
    <property type="match status" value="1"/>
</dbReference>
<evidence type="ECO:0000259" key="2">
    <source>
        <dbReference type="Pfam" id="PF08484"/>
    </source>
</evidence>
<dbReference type="SUPFAM" id="SSF53335">
    <property type="entry name" value="S-adenosyl-L-methionine-dependent methyltransferases"/>
    <property type="match status" value="1"/>
</dbReference>
<gene>
    <name evidence="3" type="ORF">METZ01_LOCUS109998</name>
</gene>
<dbReference type="AlphaFoldDB" id="A0A381WXB1"/>
<proteinExistence type="predicted"/>
<feature type="domain" description="C-methyltransferase" evidence="2">
    <location>
        <begin position="228"/>
        <end position="384"/>
    </location>
</feature>
<dbReference type="InterPro" id="IPR013691">
    <property type="entry name" value="MeTrfase_14"/>
</dbReference>
<name>A0A381WXB1_9ZZZZ</name>